<evidence type="ECO:0000313" key="2">
    <source>
        <dbReference type="EMBL" id="KZT31113.1"/>
    </source>
</evidence>
<protein>
    <submittedName>
        <fullName evidence="2">Uncharacterized protein</fullName>
    </submittedName>
</protein>
<dbReference type="AlphaFoldDB" id="A0A165WG27"/>
<accession>A0A165WG27</accession>
<name>A0A165WG27_9AGAM</name>
<feature type="region of interest" description="Disordered" evidence="1">
    <location>
        <begin position="1"/>
        <end position="20"/>
    </location>
</feature>
<proteinExistence type="predicted"/>
<reference evidence="2 3" key="1">
    <citation type="journal article" date="2016" name="Mol. Biol. Evol.">
        <title>Comparative Genomics of Early-Diverging Mushroom-Forming Fungi Provides Insights into the Origins of Lignocellulose Decay Capabilities.</title>
        <authorList>
            <person name="Nagy L.G."/>
            <person name="Riley R."/>
            <person name="Tritt A."/>
            <person name="Adam C."/>
            <person name="Daum C."/>
            <person name="Floudas D."/>
            <person name="Sun H."/>
            <person name="Yadav J.S."/>
            <person name="Pangilinan J."/>
            <person name="Larsson K.H."/>
            <person name="Matsuura K."/>
            <person name="Barry K."/>
            <person name="Labutti K."/>
            <person name="Kuo R."/>
            <person name="Ohm R.A."/>
            <person name="Bhattacharya S.S."/>
            <person name="Shirouzu T."/>
            <person name="Yoshinaga Y."/>
            <person name="Martin F.M."/>
            <person name="Grigoriev I.V."/>
            <person name="Hibbett D.S."/>
        </authorList>
    </citation>
    <scope>NUCLEOTIDE SEQUENCE [LARGE SCALE GENOMIC DNA]</scope>
    <source>
        <strain evidence="2 3">HHB10207 ss-3</strain>
    </source>
</reference>
<organism evidence="2 3">
    <name type="scientific">Sistotremastrum suecicum HHB10207 ss-3</name>
    <dbReference type="NCBI Taxonomy" id="1314776"/>
    <lineage>
        <taxon>Eukaryota</taxon>
        <taxon>Fungi</taxon>
        <taxon>Dikarya</taxon>
        <taxon>Basidiomycota</taxon>
        <taxon>Agaricomycotina</taxon>
        <taxon>Agaricomycetes</taxon>
        <taxon>Sistotremastrales</taxon>
        <taxon>Sistotremastraceae</taxon>
        <taxon>Sistotremastrum</taxon>
    </lineage>
</organism>
<evidence type="ECO:0000313" key="3">
    <source>
        <dbReference type="Proteomes" id="UP000076798"/>
    </source>
</evidence>
<feature type="non-terminal residue" evidence="2">
    <location>
        <position position="1"/>
    </location>
</feature>
<keyword evidence="3" id="KW-1185">Reference proteome</keyword>
<dbReference type="EMBL" id="KV428849">
    <property type="protein sequence ID" value="KZT31113.1"/>
    <property type="molecule type" value="Genomic_DNA"/>
</dbReference>
<sequence>SKIVLPEGPDTFDGADARVGQSGDEEIGEVKLFHPNDDPGSRSWTRTAMSHESEVEGRETCDGKWLSELQLISCLRPASVTTAVALCRDAMTKAMILILLEMDSVILYQQNEDCRSSSNFKYDTYAVSMANNISQLLSYFILITEGLEKWCLIVEEEGSADILWWPPHMRFNPERPL</sequence>
<evidence type="ECO:0000256" key="1">
    <source>
        <dbReference type="SAM" id="MobiDB-lite"/>
    </source>
</evidence>
<gene>
    <name evidence="2" type="ORF">SISSUDRAFT_1038689</name>
</gene>
<dbReference type="Proteomes" id="UP000076798">
    <property type="component" value="Unassembled WGS sequence"/>
</dbReference>